<evidence type="ECO:0000313" key="2">
    <source>
        <dbReference type="EMBL" id="CAI4031082.1"/>
    </source>
</evidence>
<accession>A0AA86MY41</accession>
<keyword evidence="1" id="KW-0472">Membrane</keyword>
<evidence type="ECO:0000313" key="3">
    <source>
        <dbReference type="Proteomes" id="UP001179121"/>
    </source>
</evidence>
<keyword evidence="3" id="KW-1185">Reference proteome</keyword>
<dbReference type="RefSeq" id="WP_289268042.1">
    <property type="nucleotide sequence ID" value="NZ_OX365700.1"/>
</dbReference>
<dbReference type="AlphaFoldDB" id="A0AA86MY41"/>
<keyword evidence="1" id="KW-1133">Transmembrane helix</keyword>
<reference evidence="2" key="1">
    <citation type="submission" date="2022-10" db="EMBL/GenBank/DDBJ databases">
        <authorList>
            <person name="Koch H."/>
        </authorList>
    </citation>
    <scope>NUCLEOTIDE SEQUENCE</scope>
    <source>
        <strain evidence="2">DNF</strain>
    </source>
</reference>
<keyword evidence="1" id="KW-0812">Transmembrane</keyword>
<evidence type="ECO:0000256" key="1">
    <source>
        <dbReference type="SAM" id="Phobius"/>
    </source>
</evidence>
<name>A0AA86MY41_9BACT</name>
<sequence length="153" mass="17344">MPYETVFEISWQTFPWPVLIVGATGFVLGAVVLALRFCRSSRSWRVVGIALMIMGLFWCLKQVLDHYRLTQALARQQTQVVEGHVSNYEFRMHDGHGFESFFVNGAGFHYSDFVPSGGYHQPASQGGVIREGLLVRLHYLGNTILRVEIAREP</sequence>
<dbReference type="KEGG" id="nti:DNFV4_01513"/>
<protein>
    <submittedName>
        <fullName evidence="2">Uncharacterized protein</fullName>
    </submittedName>
</protein>
<organism evidence="2 3">
    <name type="scientific">Nitrospira tepida</name>
    <dbReference type="NCBI Taxonomy" id="2973512"/>
    <lineage>
        <taxon>Bacteria</taxon>
        <taxon>Pseudomonadati</taxon>
        <taxon>Nitrospirota</taxon>
        <taxon>Nitrospiria</taxon>
        <taxon>Nitrospirales</taxon>
        <taxon>Nitrospiraceae</taxon>
        <taxon>Nitrospira</taxon>
    </lineage>
</organism>
<proteinExistence type="predicted"/>
<feature type="transmembrane region" description="Helical" evidence="1">
    <location>
        <begin position="14"/>
        <end position="34"/>
    </location>
</feature>
<dbReference type="EMBL" id="OX365700">
    <property type="protein sequence ID" value="CAI4031082.1"/>
    <property type="molecule type" value="Genomic_DNA"/>
</dbReference>
<dbReference type="Proteomes" id="UP001179121">
    <property type="component" value="Chromosome"/>
</dbReference>
<feature type="transmembrane region" description="Helical" evidence="1">
    <location>
        <begin position="46"/>
        <end position="64"/>
    </location>
</feature>
<gene>
    <name evidence="2" type="ORF">DNFV4_01513</name>
</gene>